<evidence type="ECO:0000259" key="3">
    <source>
        <dbReference type="Pfam" id="PF13359"/>
    </source>
</evidence>
<comment type="caution">
    <text evidence="5">The sequence shown here is derived from an EMBL/GenBank/DDBJ whole genome shotgun (WGS) entry which is preliminary data.</text>
</comment>
<dbReference type="PANTHER" id="PTHR23080">
    <property type="entry name" value="THAP DOMAIN PROTEIN"/>
    <property type="match status" value="1"/>
</dbReference>
<feature type="non-terminal residue" evidence="5">
    <location>
        <position position="1"/>
    </location>
</feature>
<sequence>CAACWLTLYNVKNLDEDIAGFQNSTAANAFADEMQIDENEDEDDELLTMDNVIYAGSGHKCCVICRKEAVRGSIMMPKPARLDLLIMHRMYAPYGVRCCCNHILNESRLHPFCEVNMENRQKLKAAITPNEMANLVSDLLILLQEVKNVPAQAPRLDFSDPTTLYEDYQAWTGWTKPQFDDMYNLISHRLRSSCNRDSKNALAMFWIKLKTNLSFRQVGSLFNIPGTGEDRRKRAADSFDSVRTALYKELVFKHLGIAHLTREQARSHNTSFSKIFFGDNVSIIWDGTYIYTGKSSSHFMNRKMYSGQKKRHLVKFMSLVFPDGYVLDSIGPFFATDNDAKIAQHLIETMKELTDWCEDGDNMIIDRGFRDVVEFLSSQGYEPTMPVYLPKGQKQHPAQEANNSRLITKVRWPVESYHGRFKKWTFFSQTVPNQMIPKLKECVRIVSAALNRYRGPIVRSSDDDGSEEVAKLMMNKVSLDNALEDRVKKGRLSARSKWQNICAEDIDFPEMDLQELRDLLFGVYQIKQSQTYAEEHLETHGDNCIQVTAETNNILRCVIKSRHMNSVKYYSWIQFSFTGDPVTAWYCQCRSGARVVGCCAHIATIIWFLGYARHHDFKLSQGRQRIIDSIEQISLGYNSSESNNDEDSS</sequence>
<dbReference type="EMBL" id="CAJNOK010036182">
    <property type="protein sequence ID" value="CAF1520060.1"/>
    <property type="molecule type" value="Genomic_DNA"/>
</dbReference>
<feature type="domain" description="DDE Tnp4" evidence="3">
    <location>
        <begin position="286"/>
        <end position="448"/>
    </location>
</feature>
<dbReference type="Proteomes" id="UP000682733">
    <property type="component" value="Unassembled WGS sequence"/>
</dbReference>
<proteinExistence type="predicted"/>
<keyword evidence="2" id="KW-0479">Metal-binding</keyword>
<dbReference type="GO" id="GO:0046872">
    <property type="term" value="F:metal ion binding"/>
    <property type="evidence" value="ECO:0007669"/>
    <property type="project" value="UniProtKB-KW"/>
</dbReference>
<accession>A0A8S2TZT2</accession>
<dbReference type="EMBL" id="CAJOBA010058320">
    <property type="protein sequence ID" value="CAF4307111.1"/>
    <property type="molecule type" value="Genomic_DNA"/>
</dbReference>
<reference evidence="5" key="1">
    <citation type="submission" date="2021-02" db="EMBL/GenBank/DDBJ databases">
        <authorList>
            <person name="Nowell W R."/>
        </authorList>
    </citation>
    <scope>NUCLEOTIDE SEQUENCE</scope>
</reference>
<evidence type="ECO:0000256" key="2">
    <source>
        <dbReference type="ARBA" id="ARBA00022723"/>
    </source>
</evidence>
<evidence type="ECO:0000256" key="1">
    <source>
        <dbReference type="ARBA" id="ARBA00001968"/>
    </source>
</evidence>
<comment type="cofactor">
    <cofactor evidence="1">
        <name>a divalent metal cation</name>
        <dbReference type="ChEBI" id="CHEBI:60240"/>
    </cofactor>
</comment>
<dbReference type="InterPro" id="IPR027806">
    <property type="entry name" value="HARBI1_dom"/>
</dbReference>
<evidence type="ECO:0000313" key="4">
    <source>
        <dbReference type="EMBL" id="CAF1520060.1"/>
    </source>
</evidence>
<dbReference type="AlphaFoldDB" id="A0A8S2TZT2"/>
<dbReference type="Proteomes" id="UP000677228">
    <property type="component" value="Unassembled WGS sequence"/>
</dbReference>
<protein>
    <recommendedName>
        <fullName evidence="3">DDE Tnp4 domain-containing protein</fullName>
    </recommendedName>
</protein>
<gene>
    <name evidence="4" type="ORF">OVA965_LOCUS37746</name>
    <name evidence="5" type="ORF">TMI583_LOCUS38862</name>
</gene>
<evidence type="ECO:0000313" key="6">
    <source>
        <dbReference type="Proteomes" id="UP000682733"/>
    </source>
</evidence>
<organism evidence="5 6">
    <name type="scientific">Didymodactylos carnosus</name>
    <dbReference type="NCBI Taxonomy" id="1234261"/>
    <lineage>
        <taxon>Eukaryota</taxon>
        <taxon>Metazoa</taxon>
        <taxon>Spiralia</taxon>
        <taxon>Gnathifera</taxon>
        <taxon>Rotifera</taxon>
        <taxon>Eurotatoria</taxon>
        <taxon>Bdelloidea</taxon>
        <taxon>Philodinida</taxon>
        <taxon>Philodinidae</taxon>
        <taxon>Didymodactylos</taxon>
    </lineage>
</organism>
<dbReference type="Pfam" id="PF13359">
    <property type="entry name" value="DDE_Tnp_4"/>
    <property type="match status" value="1"/>
</dbReference>
<evidence type="ECO:0000313" key="5">
    <source>
        <dbReference type="EMBL" id="CAF4307111.1"/>
    </source>
</evidence>
<name>A0A8S2TZT2_9BILA</name>